<dbReference type="SUPFAM" id="SSF55729">
    <property type="entry name" value="Acyl-CoA N-acyltransferases (Nat)"/>
    <property type="match status" value="1"/>
</dbReference>
<dbReference type="InterPro" id="IPR038740">
    <property type="entry name" value="BioF2-like_GNAT_dom"/>
</dbReference>
<sequence length="383" mass="41380">MARAHAQSGLTAEVFTDLAAVEALWRGLEADPACLATPYQRFDWVRAYAGATVAPGALRVVVLRDAAGRPRILLPLVVERRRGVAIARTLGGDHANYHLPLFSARDAAAVPAEDVIAALGQVGRASGVDVYALGHQPRTWDGAVNPLAIRGEAAPSDGYGMMLGPDPESTLRRAFSADARKKLRSKEKRLIEAHGPLAYRKAADGAEAERYLSAFYAQKAARFSAMGIDDPYADPAIRAFLSEATASENPAVEVHALVLEATGRVLATFGGAVDGARYSGMMTAFDADPEVARFSPGDLLLHHLVRDQAARGRRAFDLGVGEARYKASICDETIPLVEVMLPVTLRGHAYGLVATRLTRLKRRIKRDPRLFALVQRLRRMRAG</sequence>
<dbReference type="Proteomes" id="UP001055117">
    <property type="component" value="Unassembled WGS sequence"/>
</dbReference>
<feature type="domain" description="BioF2-like acetyltransferase" evidence="1">
    <location>
        <begin position="178"/>
        <end position="326"/>
    </location>
</feature>
<name>A0ABQ4QFS9_9HYPH</name>
<dbReference type="EMBL" id="BPQG01000028">
    <property type="protein sequence ID" value="GJD44053.1"/>
    <property type="molecule type" value="Genomic_DNA"/>
</dbReference>
<dbReference type="Gene3D" id="3.40.630.30">
    <property type="match status" value="1"/>
</dbReference>
<proteinExistence type="predicted"/>
<evidence type="ECO:0000259" key="1">
    <source>
        <dbReference type="Pfam" id="PF13480"/>
    </source>
</evidence>
<evidence type="ECO:0000313" key="2">
    <source>
        <dbReference type="EMBL" id="GJD44053.1"/>
    </source>
</evidence>
<dbReference type="RefSeq" id="WP_147754098.1">
    <property type="nucleotide sequence ID" value="NZ_BPQG01000028.1"/>
</dbReference>
<accession>A0ABQ4QFS9</accession>
<keyword evidence="3" id="KW-1185">Reference proteome</keyword>
<protein>
    <recommendedName>
        <fullName evidence="1">BioF2-like acetyltransferase domain-containing protein</fullName>
    </recommendedName>
</protein>
<comment type="caution">
    <text evidence="2">The sequence shown here is derived from an EMBL/GenBank/DDBJ whole genome shotgun (WGS) entry which is preliminary data.</text>
</comment>
<organism evidence="2 3">
    <name type="scientific">Methylobacterium cerastii</name>
    <dbReference type="NCBI Taxonomy" id="932741"/>
    <lineage>
        <taxon>Bacteria</taxon>
        <taxon>Pseudomonadati</taxon>
        <taxon>Pseudomonadota</taxon>
        <taxon>Alphaproteobacteria</taxon>
        <taxon>Hyphomicrobiales</taxon>
        <taxon>Methylobacteriaceae</taxon>
        <taxon>Methylobacterium</taxon>
    </lineage>
</organism>
<gene>
    <name evidence="2" type="ORF">AFCDBAGC_1915</name>
</gene>
<reference evidence="2 3" key="1">
    <citation type="journal article" date="2021" name="Front. Microbiol.">
        <title>Comprehensive Comparative Genomics and Phenotyping of Methylobacterium Species.</title>
        <authorList>
            <person name="Alessa O."/>
            <person name="Ogura Y."/>
            <person name="Fujitani Y."/>
            <person name="Takami H."/>
            <person name="Hayashi T."/>
            <person name="Sahin N."/>
            <person name="Tani A."/>
        </authorList>
    </citation>
    <scope>NUCLEOTIDE SEQUENCE [LARGE SCALE GENOMIC DNA]</scope>
    <source>
        <strain evidence="2 3">DSM 23679</strain>
    </source>
</reference>
<evidence type="ECO:0000313" key="3">
    <source>
        <dbReference type="Proteomes" id="UP001055117"/>
    </source>
</evidence>
<dbReference type="Pfam" id="PF13480">
    <property type="entry name" value="Acetyltransf_6"/>
    <property type="match status" value="1"/>
</dbReference>
<dbReference type="InterPro" id="IPR016181">
    <property type="entry name" value="Acyl_CoA_acyltransferase"/>
</dbReference>